<dbReference type="OrthoDB" id="3199698at2759"/>
<feature type="non-terminal residue" evidence="1">
    <location>
        <position position="1"/>
    </location>
</feature>
<keyword evidence="2" id="KW-1185">Reference proteome</keyword>
<dbReference type="Pfam" id="PF18759">
    <property type="entry name" value="Plavaka"/>
    <property type="match status" value="1"/>
</dbReference>
<comment type="caution">
    <text evidence="1">The sequence shown here is derived from an EMBL/GenBank/DDBJ whole genome shotgun (WGS) entry which is preliminary data.</text>
</comment>
<sequence length="510" mass="57605">PFTNDFPRADIHELLSPDLLHQLIKGTFKDHLVTWVEEYLNHTHGKQKANEILADIDRRIAAAPPFPGLRRFPQGRGFKQWTGDDSKALMKVFLPAIAGHVPAKMVKALQAFLDFCYIARKNIHDETSLHNLKNALDRFHNFRTIFQECGVRPQGFSLPRQHAMVHYFSMIRLFGAPNGLCSSITESKHIKAVKEPWRRSNHFEAIMQMMVTNQRLDKLSAMRVDFVKRGMLEGSTGMSIHVLNAISKLIDTTAVSAAPETINNAEDEDDDSSPVDGPAVLGHVRLARRRANGYPRNLTALGHHLNLPELEALTRHFLYDVLHKDALQRAAAVPLELCPQIEGSIFVYHSAVAVYHAPSDPSGLGGMHKERIRATPRWRGGYPRYDCVFMLNDPSLPGFRGLYAARVKLLFSFKNEGVIYPCTLVEWFSPLGEAPDDETGMWIVEPTLDIHQKQVKSVVHLDSIVRSAHLIGVAGKDYLPHHFHHSDVFNAFVAFYVNKYADHHAFEIAF</sequence>
<organism evidence="1 2">
    <name type="scientific">Pholiota conissans</name>
    <dbReference type="NCBI Taxonomy" id="109636"/>
    <lineage>
        <taxon>Eukaryota</taxon>
        <taxon>Fungi</taxon>
        <taxon>Dikarya</taxon>
        <taxon>Basidiomycota</taxon>
        <taxon>Agaricomycotina</taxon>
        <taxon>Agaricomycetes</taxon>
        <taxon>Agaricomycetidae</taxon>
        <taxon>Agaricales</taxon>
        <taxon>Agaricineae</taxon>
        <taxon>Strophariaceae</taxon>
        <taxon>Pholiota</taxon>
    </lineage>
</organism>
<accession>A0A9P5YPL7</accession>
<dbReference type="AlphaFoldDB" id="A0A9P5YPL7"/>
<proteinExistence type="predicted"/>
<evidence type="ECO:0000313" key="1">
    <source>
        <dbReference type="EMBL" id="KAF9473082.1"/>
    </source>
</evidence>
<protein>
    <submittedName>
        <fullName evidence="1">Uncharacterized protein</fullName>
    </submittedName>
</protein>
<gene>
    <name evidence="1" type="ORF">BDN70DRAFT_817749</name>
</gene>
<reference evidence="1" key="1">
    <citation type="submission" date="2020-11" db="EMBL/GenBank/DDBJ databases">
        <authorList>
            <consortium name="DOE Joint Genome Institute"/>
            <person name="Ahrendt S."/>
            <person name="Riley R."/>
            <person name="Andreopoulos W."/>
            <person name="Labutti K."/>
            <person name="Pangilinan J."/>
            <person name="Ruiz-Duenas F.J."/>
            <person name="Barrasa J.M."/>
            <person name="Sanchez-Garcia M."/>
            <person name="Camarero S."/>
            <person name="Miyauchi S."/>
            <person name="Serrano A."/>
            <person name="Linde D."/>
            <person name="Babiker R."/>
            <person name="Drula E."/>
            <person name="Ayuso-Fernandez I."/>
            <person name="Pacheco R."/>
            <person name="Padilla G."/>
            <person name="Ferreira P."/>
            <person name="Barriuso J."/>
            <person name="Kellner H."/>
            <person name="Castanera R."/>
            <person name="Alfaro M."/>
            <person name="Ramirez L."/>
            <person name="Pisabarro A.G."/>
            <person name="Kuo A."/>
            <person name="Tritt A."/>
            <person name="Lipzen A."/>
            <person name="He G."/>
            <person name="Yan M."/>
            <person name="Ng V."/>
            <person name="Cullen D."/>
            <person name="Martin F."/>
            <person name="Rosso M.-N."/>
            <person name="Henrissat B."/>
            <person name="Hibbett D."/>
            <person name="Martinez A.T."/>
            <person name="Grigoriev I.V."/>
        </authorList>
    </citation>
    <scope>NUCLEOTIDE SEQUENCE</scope>
    <source>
        <strain evidence="1">CIRM-BRFM 674</strain>
    </source>
</reference>
<dbReference type="InterPro" id="IPR041078">
    <property type="entry name" value="Plavaka"/>
</dbReference>
<dbReference type="Proteomes" id="UP000807469">
    <property type="component" value="Unassembled WGS sequence"/>
</dbReference>
<evidence type="ECO:0000313" key="2">
    <source>
        <dbReference type="Proteomes" id="UP000807469"/>
    </source>
</evidence>
<name>A0A9P5YPL7_9AGAR</name>
<dbReference type="EMBL" id="MU155471">
    <property type="protein sequence ID" value="KAF9473082.1"/>
    <property type="molecule type" value="Genomic_DNA"/>
</dbReference>